<dbReference type="InParanoid" id="H2APP3"/>
<dbReference type="KEGG" id="kaf:KAFR_0B00430"/>
<dbReference type="Proteomes" id="UP000005220">
    <property type="component" value="Chromosome 2"/>
</dbReference>
<keyword evidence="3" id="KW-1185">Reference proteome</keyword>
<evidence type="ECO:0000313" key="2">
    <source>
        <dbReference type="EMBL" id="CCF56343.1"/>
    </source>
</evidence>
<evidence type="ECO:0000313" key="3">
    <source>
        <dbReference type="Proteomes" id="UP000005220"/>
    </source>
</evidence>
<dbReference type="STRING" id="1071382.H2APP3"/>
<accession>H2APP3</accession>
<reference evidence="2 3" key="1">
    <citation type="journal article" date="2011" name="Proc. Natl. Acad. Sci. U.S.A.">
        <title>Evolutionary erosion of yeast sex chromosomes by mating-type switching accidents.</title>
        <authorList>
            <person name="Gordon J.L."/>
            <person name="Armisen D."/>
            <person name="Proux-Wera E."/>
            <person name="Oheigeartaigh S.S."/>
            <person name="Byrne K.P."/>
            <person name="Wolfe K.H."/>
        </authorList>
    </citation>
    <scope>NUCLEOTIDE SEQUENCE [LARGE SCALE GENOMIC DNA]</scope>
    <source>
        <strain evidence="3">ATCC 22294 / BCRC 22015 / CBS 2517 / CECT 1963 / NBRC 1671 / NRRL Y-8276</strain>
    </source>
</reference>
<protein>
    <submittedName>
        <fullName evidence="2">Uncharacterized protein</fullName>
    </submittedName>
</protein>
<name>H2APP3_KAZAF</name>
<dbReference type="RefSeq" id="XP_003955478.1">
    <property type="nucleotide sequence ID" value="XM_003955429.1"/>
</dbReference>
<feature type="region of interest" description="Disordered" evidence="1">
    <location>
        <begin position="114"/>
        <end position="168"/>
    </location>
</feature>
<feature type="region of interest" description="Disordered" evidence="1">
    <location>
        <begin position="576"/>
        <end position="628"/>
    </location>
</feature>
<dbReference type="eggNOG" id="ENOG502S4ZF">
    <property type="taxonomic scope" value="Eukaryota"/>
</dbReference>
<evidence type="ECO:0000256" key="1">
    <source>
        <dbReference type="SAM" id="MobiDB-lite"/>
    </source>
</evidence>
<dbReference type="OrthoDB" id="4069534at2759"/>
<feature type="compositionally biased region" description="Polar residues" evidence="1">
    <location>
        <begin position="576"/>
        <end position="604"/>
    </location>
</feature>
<feature type="compositionally biased region" description="Basic and acidic residues" evidence="1">
    <location>
        <begin position="257"/>
        <end position="271"/>
    </location>
</feature>
<feature type="compositionally biased region" description="Basic and acidic residues" evidence="1">
    <location>
        <begin position="135"/>
        <end position="155"/>
    </location>
</feature>
<dbReference type="EMBL" id="HE650822">
    <property type="protein sequence ID" value="CCF56343.1"/>
    <property type="molecule type" value="Genomic_DNA"/>
</dbReference>
<organism evidence="2 3">
    <name type="scientific">Kazachstania africana (strain ATCC 22294 / BCRC 22015 / CBS 2517 / CECT 1963 / NBRC 1671 / NRRL Y-8276)</name>
    <name type="common">Yeast</name>
    <name type="synonym">Kluyveromyces africanus</name>
    <dbReference type="NCBI Taxonomy" id="1071382"/>
    <lineage>
        <taxon>Eukaryota</taxon>
        <taxon>Fungi</taxon>
        <taxon>Dikarya</taxon>
        <taxon>Ascomycota</taxon>
        <taxon>Saccharomycotina</taxon>
        <taxon>Saccharomycetes</taxon>
        <taxon>Saccharomycetales</taxon>
        <taxon>Saccharomycetaceae</taxon>
        <taxon>Kazachstania</taxon>
    </lineage>
</organism>
<feature type="region of interest" description="Disordered" evidence="1">
    <location>
        <begin position="248"/>
        <end position="279"/>
    </location>
</feature>
<feature type="compositionally biased region" description="Basic residues" evidence="1">
    <location>
        <begin position="613"/>
        <end position="628"/>
    </location>
</feature>
<feature type="compositionally biased region" description="Polar residues" evidence="1">
    <location>
        <begin position="24"/>
        <end position="38"/>
    </location>
</feature>
<proteinExistence type="predicted"/>
<sequence>MIARRSSDLDSFLKRVETLDNKKNQQTSPRVRQPSAESKYSESDLQKASELLDDDSLAYRSAYNYERTFSPKKPSYSISDFALENNVSSDSEAYIVSKEDYMLLNKLKTQNQVAALPSRGQPRERHSSISSSPRHQKDDVYEKRFNKIMSKKRDPNPPQLPTRPGTSEDIEKKHFVIKDRKRNSIYASVPIIDDNSRESSIIFDDDSDILASPTGKGMSSLNVNLGYQRKLPHDDTLSQPILQNLIKKEPPLVSRATKPELKPQSEIKSKPEPPVSRKPIDIKSMSFLTSLDKNKLSISHTHDGSPKKVTNIHVDYIDSIQLKENISLPSKENLQSNLETKIVPKSESFINSALKTKKSAAKVLDKPLLPSKPKNLKISGKLNADKEKDTQFDEKTANEVEKRKPLVPAKKKFDPSLFGSIKQNNEPISLVKLRPVGQTNERPNLDDDAKLLIQNRQKLNRPPEVPKRKPTIPEALLKIDKLNKTDISLNMKKEEDVPEALLKKKHLQKSKTAPVIPARKVSLNEVVKKSQILGKQEAKIVASLGDDNDTAANKLEAVLMAHRLRSRNTIGTSTLKTMSSSEDNSLFSRDSSINTSKSEVSTVGQPKPLVHVTKARARGPKRKLPTKF</sequence>
<dbReference type="HOGENOM" id="CLU_518734_0_0_1"/>
<gene>
    <name evidence="2" type="primary">KAFR0B00430</name>
    <name evidence="2" type="ORF">KAFR_0B00430</name>
</gene>
<dbReference type="GeneID" id="13882465"/>
<dbReference type="AlphaFoldDB" id="H2APP3"/>
<feature type="region of interest" description="Disordered" evidence="1">
    <location>
        <begin position="18"/>
        <end position="47"/>
    </location>
</feature>
<dbReference type="FunCoup" id="H2APP3">
    <property type="interactions" value="83"/>
</dbReference>